<evidence type="ECO:0000256" key="9">
    <source>
        <dbReference type="SAM" id="MobiDB-lite"/>
    </source>
</evidence>
<dbReference type="PROSITE" id="PS50022">
    <property type="entry name" value="FA58C_3"/>
    <property type="match status" value="2"/>
</dbReference>
<dbReference type="PROSITE" id="PS52008">
    <property type="entry name" value="GH81"/>
    <property type="match status" value="1"/>
</dbReference>
<dbReference type="GO" id="GO:0042973">
    <property type="term" value="F:glucan endo-1,3-beta-D-glucosidase activity"/>
    <property type="evidence" value="ECO:0007669"/>
    <property type="project" value="UniProtKB-EC"/>
</dbReference>
<dbReference type="GO" id="GO:0071555">
    <property type="term" value="P:cell wall organization"/>
    <property type="evidence" value="ECO:0007669"/>
    <property type="project" value="UniProtKB-KW"/>
</dbReference>
<dbReference type="OrthoDB" id="5480482at2"/>
<name>A0A3L7AWD3_9MICO</name>
<dbReference type="Pfam" id="PF00754">
    <property type="entry name" value="F5_F8_type_C"/>
    <property type="match status" value="2"/>
</dbReference>
<dbReference type="InterPro" id="IPR000421">
    <property type="entry name" value="FA58C"/>
</dbReference>
<keyword evidence="4" id="KW-0378">Hydrolase</keyword>
<dbReference type="EC" id="3.2.1.39" evidence="3"/>
<sequence>MVRYSIGAKPLRHDPRGASVKLSPSAVRALGLGLVPTLTLAGVLIASPALAAPAPHPSPAAPLARVQAETPAPPADGIRVGSGSVAATPPPEVGQGVQDTLHQKLWIDKSLDGTPIPTNAWWTDLVVSKYSGDLWANPLVVSNSADGALVSSPRSWNKDGTTMQLGEGVRVGGRVAPQPDPSDTVLADFEHGLPQGWTTTGSAFAGTSTGTGKGQSAVSGWLGKGFLNSFTDADGDGATGSVRSGDFTIDRNALVAKIGGGNHPGKTELRVVVGDQTVASVTGDNSENLTWKTLDLTPWAGQTAHLEIVDELTAGWAHIMVDQIMLTNKTDGLEDRFGSAFRADDAVATGWGDWNVNWRLENAQGPAHINVSAARGVPYTWFQFDHVTPQLSVAKDAKFVDADGNDLSFPVTTDRFEIIQNGAKFGVHAPAKTTFDRVGDQILASEGVDHLVISAVPDNGFDLNTLQKYAFARVTGSKMTYVNNTQSGMIEQNWALTTEPLEGTGTDTIQGWLPHQYREADRFDPKLTGTTYATPRGEMRTSIGHDNWTMAYAFDGMTPVAGTPESLPDAPKGTDYSHDVMAKFLSDYAAKTTYGNDTYWGGKDLIQLGEYMLAAKQLGETDSYNKLKSTLRTAMTDWFTYTKGESSHFFARYDSWKALIGFSESYGSSQFTDNHFHYGYFTAAAAMLAIEDPEWAKGYGGVATLVAQQYGNWDRTSKDYPYLRTFDTWSGHSYAGGFSSPGGNNQESSSEAIQSWAGLYLLGVALGNTQMRDAGAMGYVTERASVREYWLNVGGALPASYQHSTTGILFDSGQAFATYFSGDPAWIYGIQWMPTAPWMNYLGWDRKAATKQLDDMFALRPDNLGGEGVRAGNKAGIQTFAKQWWGIGTYGDIKITEDRKSAIEVLKNIVRDSEKNNPGYTTRKVPENPLYNAATDSLIISIAQDGSVVFPDQYWTPDTLPASLIPTKYDGAMVDGDPANWSPASPLLPYFSVNYTPNLDVINALYGIKIDGYTPGRDTAAAARVISGMGDALGQVVLGEMAQSHPDIYADIFGELTRMKDPMVSAVSMAGMVYYNAMANRGLGVETRDRRVGADFAQVYKNDAGEYSYVVNNITDQQQRYPVYQGTERIGWIDVPAHTQVTHHLDSHLAKITLSATPDATTITPGSTLALTATGTDQYGATVDIPNLEWSVDRGGKIGADGVFHADTKTEKATITATSGDINATRSVRVGDAPVLTSVAITPGPVRIAPNAPVTFTATGVDQYGDPFALPGAVTWSTTAAGAISADGVLTATAPGSGLVRASVATAAGEVRGSTVVAVSDPSVNVALGATVSATSEDGPNLAKYAVDGDPGTRWDSVHGSDDQSITLDLGANYDLSGAHIVWEAAAAASYQIETATSEKGPFTPVLTVAKNNADPDSLTLNTTARYVRMHGLKRLGDYGYSIYEFQVFGTRSVDAITPTAQYLLPETATVAPGARVPLSAFAYDATGAGGQVNDTLPTLSGPGSIERDKKGNPVYVAGDAGTATITLTRGGLTSTATITVAGQDAPTGPVTELSRNHPVTVSSTEDGPWDAKHAVDDDPGSRWSSGWSEGQWIVVDLGAVHTLDRAELVWERAFAQEFEIQTATTPDGPWTTVAHPTDGAEGGQKIALTGASGRYVRILSIKRGTGYGISLYDLKIFGNGPAS</sequence>
<evidence type="ECO:0000256" key="6">
    <source>
        <dbReference type="ARBA" id="ARBA00023295"/>
    </source>
</evidence>
<accession>A0A3L7AWD3</accession>
<reference evidence="11 12" key="1">
    <citation type="submission" date="2018-10" db="EMBL/GenBank/DDBJ databases">
        <authorList>
            <person name="Li J."/>
        </authorList>
    </citation>
    <scope>NUCLEOTIDE SEQUENCE [LARGE SCALE GENOMIC DNA]</scope>
    <source>
        <strain evidence="11 12">JCM 11654</strain>
    </source>
</reference>
<keyword evidence="5" id="KW-0119">Carbohydrate metabolism</keyword>
<feature type="region of interest" description="Disordered" evidence="9">
    <location>
        <begin position="56"/>
        <end position="96"/>
    </location>
</feature>
<feature type="domain" description="F5/8 type C" evidence="10">
    <location>
        <begin position="1312"/>
        <end position="1451"/>
    </location>
</feature>
<dbReference type="Gene3D" id="2.60.40.1080">
    <property type="match status" value="2"/>
</dbReference>
<dbReference type="PANTHER" id="PTHR31983">
    <property type="entry name" value="ENDO-1,3(4)-BETA-GLUCANASE 1"/>
    <property type="match status" value="1"/>
</dbReference>
<evidence type="ECO:0000256" key="5">
    <source>
        <dbReference type="ARBA" id="ARBA00023277"/>
    </source>
</evidence>
<dbReference type="InterPro" id="IPR040720">
    <property type="entry name" value="GH81_C"/>
</dbReference>
<dbReference type="GO" id="GO:0052861">
    <property type="term" value="F:endo-1,3(4)-beta-glucanase activity"/>
    <property type="evidence" value="ECO:0007669"/>
    <property type="project" value="InterPro"/>
</dbReference>
<keyword evidence="7" id="KW-0961">Cell wall biogenesis/degradation</keyword>
<dbReference type="GO" id="GO:0000272">
    <property type="term" value="P:polysaccharide catabolic process"/>
    <property type="evidence" value="ECO:0007669"/>
    <property type="project" value="UniProtKB-KW"/>
</dbReference>
<evidence type="ECO:0000256" key="7">
    <source>
        <dbReference type="ARBA" id="ARBA00023316"/>
    </source>
</evidence>
<dbReference type="InterPro" id="IPR005200">
    <property type="entry name" value="Endo-beta-glucanase"/>
</dbReference>
<evidence type="ECO:0000256" key="2">
    <source>
        <dbReference type="ARBA" id="ARBA00010730"/>
    </source>
</evidence>
<dbReference type="SUPFAM" id="SSF49785">
    <property type="entry name" value="Galactose-binding domain-like"/>
    <property type="match status" value="2"/>
</dbReference>
<keyword evidence="12" id="KW-1185">Reference proteome</keyword>
<evidence type="ECO:0000256" key="3">
    <source>
        <dbReference type="ARBA" id="ARBA00012780"/>
    </source>
</evidence>
<dbReference type="Proteomes" id="UP000269438">
    <property type="component" value="Unassembled WGS sequence"/>
</dbReference>
<dbReference type="InterPro" id="IPR008979">
    <property type="entry name" value="Galactose-bd-like_sf"/>
</dbReference>
<comment type="similarity">
    <text evidence="2">Belongs to the glycosyl hydrolase 81 family.</text>
</comment>
<dbReference type="EMBL" id="RCUY01000002">
    <property type="protein sequence ID" value="RLP83840.1"/>
    <property type="molecule type" value="Genomic_DNA"/>
</dbReference>
<evidence type="ECO:0000256" key="8">
    <source>
        <dbReference type="ARBA" id="ARBA00023326"/>
    </source>
</evidence>
<dbReference type="PANTHER" id="PTHR31983:SF0">
    <property type="entry name" value="GLUCAN ENDO-1,3-BETA-D-GLUCOSIDASE 2"/>
    <property type="match status" value="1"/>
</dbReference>
<feature type="region of interest" description="Disordered" evidence="9">
    <location>
        <begin position="1544"/>
        <end position="1584"/>
    </location>
</feature>
<keyword evidence="8" id="KW-0624">Polysaccharide degradation</keyword>
<feature type="domain" description="F5/8 type C" evidence="10">
    <location>
        <begin position="1542"/>
        <end position="1680"/>
    </location>
</feature>
<dbReference type="Gene3D" id="2.60.120.260">
    <property type="entry name" value="Galactose-binding domain-like"/>
    <property type="match status" value="2"/>
</dbReference>
<comment type="catalytic activity">
    <reaction evidence="1">
        <text>Hydrolysis of (1-&gt;3)-beta-D-glucosidic linkages in (1-&gt;3)-beta-D-glucans.</text>
        <dbReference type="EC" id="3.2.1.39"/>
    </reaction>
</comment>
<evidence type="ECO:0000313" key="11">
    <source>
        <dbReference type="EMBL" id="RLP83840.1"/>
    </source>
</evidence>
<organism evidence="11 12">
    <name type="scientific">Mycetocola lacteus</name>
    <dbReference type="NCBI Taxonomy" id="76637"/>
    <lineage>
        <taxon>Bacteria</taxon>
        <taxon>Bacillati</taxon>
        <taxon>Actinomycetota</taxon>
        <taxon>Actinomycetes</taxon>
        <taxon>Micrococcales</taxon>
        <taxon>Microbacteriaceae</taxon>
        <taxon>Mycetocola</taxon>
    </lineage>
</organism>
<comment type="caution">
    <text evidence="11">The sequence shown here is derived from an EMBL/GenBank/DDBJ whole genome shotgun (WGS) entry which is preliminary data.</text>
</comment>
<dbReference type="Pfam" id="PF17652">
    <property type="entry name" value="Glyco_hydro81C"/>
    <property type="match status" value="1"/>
</dbReference>
<evidence type="ECO:0000256" key="4">
    <source>
        <dbReference type="ARBA" id="ARBA00022801"/>
    </source>
</evidence>
<gene>
    <name evidence="11" type="ORF">D9V34_03270</name>
</gene>
<evidence type="ECO:0000256" key="1">
    <source>
        <dbReference type="ARBA" id="ARBA00000382"/>
    </source>
</evidence>
<protein>
    <recommendedName>
        <fullName evidence="3">glucan endo-1,3-beta-D-glucosidase</fullName>
        <ecNumber evidence="3">3.2.1.39</ecNumber>
    </recommendedName>
</protein>
<keyword evidence="6" id="KW-0326">Glycosidase</keyword>
<evidence type="ECO:0000313" key="12">
    <source>
        <dbReference type="Proteomes" id="UP000269438"/>
    </source>
</evidence>
<proteinExistence type="inferred from homology"/>
<evidence type="ECO:0000259" key="10">
    <source>
        <dbReference type="PROSITE" id="PS50022"/>
    </source>
</evidence>
<feature type="compositionally biased region" description="Basic and acidic residues" evidence="9">
    <location>
        <begin position="1570"/>
        <end position="1581"/>
    </location>
</feature>
<dbReference type="Gene3D" id="2.70.98.30">
    <property type="entry name" value="Golgi alpha-mannosidase II, domain 4"/>
    <property type="match status" value="1"/>
</dbReference>